<dbReference type="GO" id="GO:0009279">
    <property type="term" value="C:cell outer membrane"/>
    <property type="evidence" value="ECO:0007669"/>
    <property type="project" value="TreeGrafter"/>
</dbReference>
<sequence>MRASGKAMFGKSGLLASMALGLILAAGTGFAQQAVAPAPVPAPQTTTPSLEIGGSKPIEVDAPAGFEYHDKLQVAIARGGATATQGDMVLTAETLAAYFRKTGNGGNEVYRLLAEGNVQLKNGDRTAHGSRAIYDLDKSVAVLTGDGLRLTTPNETVTARDSLEYWRDQELAVARGDALAARPQDRIRADRLVALLARDAQNKLGLSRVDADGGVVITTKSETARGDKGTYDLDSEQALLTGNVRVTRGQNQLNGPAAAVDLRSGISRILSQVPGSGPVTAQPAAPATGERVKGLFIPNRQGEGGVPQQPGQTAAPKGSEKP</sequence>
<organism evidence="5 6">
    <name type="scientific">Niveispirillum lacus</name>
    <dbReference type="NCBI Taxonomy" id="1981099"/>
    <lineage>
        <taxon>Bacteria</taxon>
        <taxon>Pseudomonadati</taxon>
        <taxon>Pseudomonadota</taxon>
        <taxon>Alphaproteobacteria</taxon>
        <taxon>Rhodospirillales</taxon>
        <taxon>Azospirillaceae</taxon>
        <taxon>Niveispirillum</taxon>
    </lineage>
</organism>
<keyword evidence="1 3" id="KW-0732">Signal</keyword>
<dbReference type="Pfam" id="PF03968">
    <property type="entry name" value="LptD_N"/>
    <property type="match status" value="2"/>
</dbReference>
<dbReference type="PANTHER" id="PTHR36504:SF1">
    <property type="entry name" value="LIPOPOLYSACCHARIDE EXPORT SYSTEM PROTEIN LPTA"/>
    <property type="match status" value="1"/>
</dbReference>
<name>A0A255YUJ4_9PROT</name>
<accession>A0A255YUJ4</accession>
<gene>
    <name evidence="5" type="ORF">CHU95_16245</name>
</gene>
<feature type="domain" description="Organic solvent tolerance-like N-terminal" evidence="4">
    <location>
        <begin position="161"/>
        <end position="263"/>
    </location>
</feature>
<dbReference type="GO" id="GO:0030288">
    <property type="term" value="C:outer membrane-bounded periplasmic space"/>
    <property type="evidence" value="ECO:0007669"/>
    <property type="project" value="TreeGrafter"/>
</dbReference>
<evidence type="ECO:0000259" key="4">
    <source>
        <dbReference type="Pfam" id="PF03968"/>
    </source>
</evidence>
<dbReference type="InterPro" id="IPR052037">
    <property type="entry name" value="LPS_export_LptA"/>
</dbReference>
<dbReference type="GO" id="GO:0015920">
    <property type="term" value="P:lipopolysaccharide transport"/>
    <property type="evidence" value="ECO:0007669"/>
    <property type="project" value="TreeGrafter"/>
</dbReference>
<dbReference type="EMBL" id="NOXU01000031">
    <property type="protein sequence ID" value="OYQ32354.1"/>
    <property type="molecule type" value="Genomic_DNA"/>
</dbReference>
<feature type="signal peptide" evidence="3">
    <location>
        <begin position="1"/>
        <end position="31"/>
    </location>
</feature>
<dbReference type="OrthoDB" id="8450043at2"/>
<feature type="chain" id="PRO_5012693960" description="Organic solvent tolerance-like N-terminal domain-containing protein" evidence="3">
    <location>
        <begin position="32"/>
        <end position="322"/>
    </location>
</feature>
<evidence type="ECO:0000256" key="2">
    <source>
        <dbReference type="SAM" id="MobiDB-lite"/>
    </source>
</evidence>
<comment type="caution">
    <text evidence="5">The sequence shown here is derived from an EMBL/GenBank/DDBJ whole genome shotgun (WGS) entry which is preliminary data.</text>
</comment>
<evidence type="ECO:0000313" key="6">
    <source>
        <dbReference type="Proteomes" id="UP000216998"/>
    </source>
</evidence>
<dbReference type="AlphaFoldDB" id="A0A255YUJ4"/>
<protein>
    <recommendedName>
        <fullName evidence="4">Organic solvent tolerance-like N-terminal domain-containing protein</fullName>
    </recommendedName>
</protein>
<proteinExistence type="predicted"/>
<evidence type="ECO:0000313" key="5">
    <source>
        <dbReference type="EMBL" id="OYQ32354.1"/>
    </source>
</evidence>
<evidence type="ECO:0000256" key="1">
    <source>
        <dbReference type="ARBA" id="ARBA00022729"/>
    </source>
</evidence>
<dbReference type="GO" id="GO:0017089">
    <property type="term" value="F:glycolipid transfer activity"/>
    <property type="evidence" value="ECO:0007669"/>
    <property type="project" value="TreeGrafter"/>
</dbReference>
<feature type="region of interest" description="Disordered" evidence="2">
    <location>
        <begin position="273"/>
        <end position="322"/>
    </location>
</feature>
<evidence type="ECO:0000256" key="3">
    <source>
        <dbReference type="SAM" id="SignalP"/>
    </source>
</evidence>
<dbReference type="InterPro" id="IPR005653">
    <property type="entry name" value="OstA-like_N"/>
</dbReference>
<reference evidence="5 6" key="1">
    <citation type="submission" date="2017-07" db="EMBL/GenBank/DDBJ databases">
        <title>Niveispirillum cyanobacteriorum sp. nov., isolated from cyanobacterial aggregates in a eutrophic lake.</title>
        <authorList>
            <person name="Cai H."/>
        </authorList>
    </citation>
    <scope>NUCLEOTIDE SEQUENCE [LARGE SCALE GENOMIC DNA]</scope>
    <source>
        <strain evidence="6">TH1-14</strain>
    </source>
</reference>
<feature type="domain" description="Organic solvent tolerance-like N-terminal" evidence="4">
    <location>
        <begin position="66"/>
        <end position="159"/>
    </location>
</feature>
<keyword evidence="6" id="KW-1185">Reference proteome</keyword>
<dbReference type="Gene3D" id="2.60.450.10">
    <property type="entry name" value="Lipopolysaccharide (LPS) transport protein A like domain"/>
    <property type="match status" value="2"/>
</dbReference>
<dbReference type="PANTHER" id="PTHR36504">
    <property type="entry name" value="LIPOPOLYSACCHARIDE EXPORT SYSTEM PROTEIN LPTA"/>
    <property type="match status" value="1"/>
</dbReference>
<dbReference type="Proteomes" id="UP000216998">
    <property type="component" value="Unassembled WGS sequence"/>
</dbReference>